<gene>
    <name evidence="1" type="ORF">VZT92_008342</name>
</gene>
<proteinExistence type="predicted"/>
<reference evidence="1 2" key="1">
    <citation type="journal article" date="2024" name="Genome Biol. Evol.">
        <title>Chromosome-level genome assembly of the viviparous eelpout Zoarces viviparus.</title>
        <authorList>
            <person name="Fuhrmann N."/>
            <person name="Brasseur M.V."/>
            <person name="Bakowski C.E."/>
            <person name="Podsiadlowski L."/>
            <person name="Prost S."/>
            <person name="Krehenwinkel H."/>
            <person name="Mayer C."/>
        </authorList>
    </citation>
    <scope>NUCLEOTIDE SEQUENCE [LARGE SCALE GENOMIC DNA]</scope>
    <source>
        <strain evidence="1">NO-MEL_2022_Ind0_liver</strain>
    </source>
</reference>
<keyword evidence="2" id="KW-1185">Reference proteome</keyword>
<organism evidence="1 2">
    <name type="scientific">Zoarces viviparus</name>
    <name type="common">Viviparous eelpout</name>
    <name type="synonym">Blennius viviparus</name>
    <dbReference type="NCBI Taxonomy" id="48416"/>
    <lineage>
        <taxon>Eukaryota</taxon>
        <taxon>Metazoa</taxon>
        <taxon>Chordata</taxon>
        <taxon>Craniata</taxon>
        <taxon>Vertebrata</taxon>
        <taxon>Euteleostomi</taxon>
        <taxon>Actinopterygii</taxon>
        <taxon>Neopterygii</taxon>
        <taxon>Teleostei</taxon>
        <taxon>Neoteleostei</taxon>
        <taxon>Acanthomorphata</taxon>
        <taxon>Eupercaria</taxon>
        <taxon>Perciformes</taxon>
        <taxon>Cottioidei</taxon>
        <taxon>Zoarcales</taxon>
        <taxon>Zoarcidae</taxon>
        <taxon>Zoarcinae</taxon>
        <taxon>Zoarces</taxon>
    </lineage>
</organism>
<evidence type="ECO:0000313" key="1">
    <source>
        <dbReference type="EMBL" id="KAK9533204.1"/>
    </source>
</evidence>
<sequence length="232" mass="26509">MGALLKSRTLCLQQLVDAVGLMLSEAPALGSLLGLHSVRVARRLLELWSQRLTGKERSLLTNYSQRKVEPDPADPFPEIYLSPGLGELTGPLLATTCPEKLTLHKADKKTLYFNCVKGTNRKGLCNRLPTVWVFIMGAAYKKAGKEKWQLLNYLSGEAKMAIYLSRKNRVEIREGQEARSVWLCNIKARLWLEFRFYKHIGDLDAFKQRWCFNEIVCSVVNDELMFAQVFIR</sequence>
<name>A0AAW1FED7_ZOAVI</name>
<dbReference type="Proteomes" id="UP001488805">
    <property type="component" value="Unassembled WGS sequence"/>
</dbReference>
<protein>
    <submittedName>
        <fullName evidence="1">Uncharacterized protein</fullName>
    </submittedName>
</protein>
<accession>A0AAW1FED7</accession>
<dbReference type="AlphaFoldDB" id="A0AAW1FED7"/>
<evidence type="ECO:0000313" key="2">
    <source>
        <dbReference type="Proteomes" id="UP001488805"/>
    </source>
</evidence>
<comment type="caution">
    <text evidence="1">The sequence shown here is derived from an EMBL/GenBank/DDBJ whole genome shotgun (WGS) entry which is preliminary data.</text>
</comment>
<dbReference type="EMBL" id="JBCEZU010000067">
    <property type="protein sequence ID" value="KAK9533204.1"/>
    <property type="molecule type" value="Genomic_DNA"/>
</dbReference>